<reference evidence="6" key="2">
    <citation type="submission" date="2014-01" db="EMBL/GenBank/DDBJ databases">
        <authorList>
            <person name="Spit J.R.M."/>
            <person name="Vanden Broeck J."/>
        </authorList>
    </citation>
    <scope>NUCLEOTIDE SEQUENCE</scope>
</reference>
<dbReference type="InterPro" id="IPR001314">
    <property type="entry name" value="Peptidase_S1A"/>
</dbReference>
<keyword evidence="3" id="KW-0378">Hydrolase</keyword>
<dbReference type="FunFam" id="2.40.10.10:FF:000068">
    <property type="entry name" value="transmembrane protease serine 2"/>
    <property type="match status" value="1"/>
</dbReference>
<evidence type="ECO:0000259" key="5">
    <source>
        <dbReference type="PROSITE" id="PS50240"/>
    </source>
</evidence>
<evidence type="ECO:0000256" key="3">
    <source>
        <dbReference type="RuleBase" id="RU363034"/>
    </source>
</evidence>
<keyword evidence="1" id="KW-1015">Disulfide bond</keyword>
<dbReference type="InterPro" id="IPR043504">
    <property type="entry name" value="Peptidase_S1_PA_chymotrypsin"/>
</dbReference>
<feature type="non-terminal residue" evidence="6">
    <location>
        <position position="1"/>
    </location>
</feature>
<dbReference type="PROSITE" id="PS00135">
    <property type="entry name" value="TRYPSIN_SER"/>
    <property type="match status" value="1"/>
</dbReference>
<evidence type="ECO:0000256" key="2">
    <source>
        <dbReference type="ARBA" id="ARBA00024195"/>
    </source>
</evidence>
<accession>X5MI43</accession>
<dbReference type="PROSITE" id="PS00134">
    <property type="entry name" value="TRYPSIN_HIS"/>
    <property type="match status" value="1"/>
</dbReference>
<dbReference type="PROSITE" id="PS50240">
    <property type="entry name" value="TRYPSIN_DOM"/>
    <property type="match status" value="1"/>
</dbReference>
<dbReference type="SUPFAM" id="SSF50494">
    <property type="entry name" value="Trypsin-like serine proteases"/>
    <property type="match status" value="1"/>
</dbReference>
<dbReference type="InterPro" id="IPR001254">
    <property type="entry name" value="Trypsin_dom"/>
</dbReference>
<feature type="domain" description="Peptidase S1" evidence="5">
    <location>
        <begin position="29"/>
        <end position="244"/>
    </location>
</feature>
<organism evidence="6">
    <name type="scientific">Locusta migratoria</name>
    <name type="common">Migratory locust</name>
    <dbReference type="NCBI Taxonomy" id="7004"/>
    <lineage>
        <taxon>Eukaryota</taxon>
        <taxon>Metazoa</taxon>
        <taxon>Ecdysozoa</taxon>
        <taxon>Arthropoda</taxon>
        <taxon>Hexapoda</taxon>
        <taxon>Insecta</taxon>
        <taxon>Pterygota</taxon>
        <taxon>Neoptera</taxon>
        <taxon>Polyneoptera</taxon>
        <taxon>Orthoptera</taxon>
        <taxon>Caelifera</taxon>
        <taxon>Acrididea</taxon>
        <taxon>Acridomorpha</taxon>
        <taxon>Acridoidea</taxon>
        <taxon>Acrididae</taxon>
        <taxon>Oedipodinae</taxon>
        <taxon>Locusta</taxon>
    </lineage>
</organism>
<dbReference type="SMART" id="SM00020">
    <property type="entry name" value="Tryp_SPc"/>
    <property type="match status" value="1"/>
</dbReference>
<keyword evidence="4" id="KW-0732">Signal</keyword>
<dbReference type="EMBL" id="BK008824">
    <property type="protein sequence ID" value="DAA64575.1"/>
    <property type="molecule type" value="mRNA"/>
</dbReference>
<dbReference type="PANTHER" id="PTHR24252:SF7">
    <property type="entry name" value="HYALIN"/>
    <property type="match status" value="1"/>
</dbReference>
<feature type="non-terminal residue" evidence="6">
    <location>
        <position position="244"/>
    </location>
</feature>
<evidence type="ECO:0000256" key="1">
    <source>
        <dbReference type="ARBA" id="ARBA00023157"/>
    </source>
</evidence>
<dbReference type="FunFam" id="2.40.10.10:FF:000002">
    <property type="entry name" value="Transmembrane protease serine"/>
    <property type="match status" value="1"/>
</dbReference>
<dbReference type="PRINTS" id="PR00722">
    <property type="entry name" value="CHYMOTRYPSIN"/>
</dbReference>
<evidence type="ECO:0000313" key="6">
    <source>
        <dbReference type="EMBL" id="DAA64575.1"/>
    </source>
</evidence>
<dbReference type="InterPro" id="IPR018114">
    <property type="entry name" value="TRYPSIN_HIS"/>
</dbReference>
<feature type="chain" id="PRO_5004958002" evidence="4">
    <location>
        <begin position="23"/>
        <end position="244"/>
    </location>
</feature>
<dbReference type="InterPro" id="IPR033116">
    <property type="entry name" value="TRYPSIN_SER"/>
</dbReference>
<proteinExistence type="evidence at transcript level"/>
<dbReference type="Gene3D" id="2.40.10.10">
    <property type="entry name" value="Trypsin-like serine proteases"/>
    <property type="match status" value="2"/>
</dbReference>
<dbReference type="Pfam" id="PF00089">
    <property type="entry name" value="Trypsin"/>
    <property type="match status" value="1"/>
</dbReference>
<dbReference type="GO" id="GO:0004252">
    <property type="term" value="F:serine-type endopeptidase activity"/>
    <property type="evidence" value="ECO:0007669"/>
    <property type="project" value="InterPro"/>
</dbReference>
<evidence type="ECO:0000256" key="4">
    <source>
        <dbReference type="SAM" id="SignalP"/>
    </source>
</evidence>
<keyword evidence="3" id="KW-0645">Protease</keyword>
<dbReference type="PANTHER" id="PTHR24252">
    <property type="entry name" value="ACROSIN-RELATED"/>
    <property type="match status" value="1"/>
</dbReference>
<dbReference type="InterPro" id="IPR009003">
    <property type="entry name" value="Peptidase_S1_PA"/>
</dbReference>
<sequence length="244" mass="25954">PGCRNRIPGCLVLLTVVQLAAAAPGNPFIVGGSTAQIGEIPWQVSVHENNRHLCGGSILDSEWILTAAHCFLDTNPEPYVIKAGFIDQENPGRTLQTSNVTKIIIHEGYIMNELPYDIALMKSSSPFTLNSYVSAISLPTSSSFKAQGTATDSGWGATQEDGKPSRYLYKVQVPIMTSDTCIDYYGEDFDTNILLCAGFPEGKHDACQGDSGGPMTCSEPGSTTPLLCGIIAAGQGCGRKDYPG</sequence>
<protein>
    <submittedName>
        <fullName evidence="6">Trypsin 3</fullName>
    </submittedName>
</protein>
<feature type="signal peptide" evidence="4">
    <location>
        <begin position="1"/>
        <end position="22"/>
    </location>
</feature>
<dbReference type="AlphaFoldDB" id="X5MI43"/>
<keyword evidence="3" id="KW-0720">Serine protease</keyword>
<comment type="similarity">
    <text evidence="2">Belongs to the peptidase S1 family. CLIP subfamily.</text>
</comment>
<dbReference type="CDD" id="cd00190">
    <property type="entry name" value="Tryp_SPc"/>
    <property type="match status" value="1"/>
</dbReference>
<name>X5MI43_LOCMI</name>
<reference evidence="6" key="1">
    <citation type="journal article" date="2014" name="Insect Biochem. Mol. Biol.">
        <title>Effects of different dietary conditions on the expression of trypsin- and chymotrypsin-like protease genes in the digestive system of the migratory locust, Locusta migratoria.</title>
        <authorList>
            <person name="Spit J."/>
            <person name="Zels S."/>
            <person name="Dillen S."/>
            <person name="Holtof M."/>
            <person name="Wynant N."/>
            <person name="Vanden Broeck J."/>
        </authorList>
    </citation>
    <scope>NUCLEOTIDE SEQUENCE</scope>
</reference>
<dbReference type="GO" id="GO:0006508">
    <property type="term" value="P:proteolysis"/>
    <property type="evidence" value="ECO:0007669"/>
    <property type="project" value="UniProtKB-KW"/>
</dbReference>